<evidence type="ECO:0000313" key="10">
    <source>
        <dbReference type="Proteomes" id="UP001280121"/>
    </source>
</evidence>
<sequence length="157" mass="17813">MRNPYMDDLRKSELLKSIIKKCNTMANKACLRCGYINGMVKKAVTVLGIIHDRSKVNDESLEEFKSAIFHIKESKASISSATYIIDPIKVLYLFKRMTDEDCELLYLSDRPVKLMITNLAVPPTAIRPSVVMDDGLMSNENDITVRMKLIIQANNNL</sequence>
<evidence type="ECO:0000256" key="4">
    <source>
        <dbReference type="ARBA" id="ARBA00022695"/>
    </source>
</evidence>
<dbReference type="GO" id="GO:0000428">
    <property type="term" value="C:DNA-directed RNA polymerase complex"/>
    <property type="evidence" value="ECO:0007669"/>
    <property type="project" value="UniProtKB-KW"/>
</dbReference>
<dbReference type="InterPro" id="IPR007080">
    <property type="entry name" value="RNA_pol_Rpb1_1"/>
</dbReference>
<reference evidence="9" key="1">
    <citation type="journal article" date="2023" name="Plant J.">
        <title>Genome sequences and population genomics provide insights into the demographic history, inbreeding, and mutation load of two 'living fossil' tree species of Dipteronia.</title>
        <authorList>
            <person name="Feng Y."/>
            <person name="Comes H.P."/>
            <person name="Chen J."/>
            <person name="Zhu S."/>
            <person name="Lu R."/>
            <person name="Zhang X."/>
            <person name="Li P."/>
            <person name="Qiu J."/>
            <person name="Olsen K.M."/>
            <person name="Qiu Y."/>
        </authorList>
    </citation>
    <scope>NUCLEOTIDE SEQUENCE</scope>
    <source>
        <strain evidence="9">KIB01</strain>
    </source>
</reference>
<keyword evidence="2" id="KW-0240">DNA-directed RNA polymerase</keyword>
<evidence type="ECO:0000259" key="8">
    <source>
        <dbReference type="Pfam" id="PF04997"/>
    </source>
</evidence>
<keyword evidence="3" id="KW-0808">Transferase</keyword>
<evidence type="ECO:0000256" key="3">
    <source>
        <dbReference type="ARBA" id="ARBA00022679"/>
    </source>
</evidence>
<dbReference type="EC" id="2.7.7.6" evidence="1"/>
<accession>A0AAD9TWW0</accession>
<evidence type="ECO:0000313" key="9">
    <source>
        <dbReference type="EMBL" id="KAK2643223.1"/>
    </source>
</evidence>
<comment type="caution">
    <text evidence="9">The sequence shown here is derived from an EMBL/GenBank/DDBJ whole genome shotgun (WGS) entry which is preliminary data.</text>
</comment>
<evidence type="ECO:0000256" key="7">
    <source>
        <dbReference type="ARBA" id="ARBA00023163"/>
    </source>
</evidence>
<keyword evidence="7" id="KW-0804">Transcription</keyword>
<dbReference type="AlphaFoldDB" id="A0AAD9TWW0"/>
<evidence type="ECO:0000256" key="5">
    <source>
        <dbReference type="ARBA" id="ARBA00022723"/>
    </source>
</evidence>
<dbReference type="GO" id="GO:0006351">
    <property type="term" value="P:DNA-templated transcription"/>
    <property type="evidence" value="ECO:0007669"/>
    <property type="project" value="InterPro"/>
</dbReference>
<keyword evidence="10" id="KW-1185">Reference proteome</keyword>
<dbReference type="InterPro" id="IPR015700">
    <property type="entry name" value="RPC1"/>
</dbReference>
<dbReference type="PANTHER" id="PTHR48446:SF1">
    <property type="entry name" value="DNA-DIRECTED RNA POLYMERASE SUBUNIT BETA' N-TERMINAL SECTION"/>
    <property type="match status" value="1"/>
</dbReference>
<dbReference type="SUPFAM" id="SSF64484">
    <property type="entry name" value="beta and beta-prime subunits of DNA dependent RNA-polymerase"/>
    <property type="match status" value="1"/>
</dbReference>
<dbReference type="Pfam" id="PF04997">
    <property type="entry name" value="RNA_pol_Rpb1_1"/>
    <property type="match status" value="1"/>
</dbReference>
<evidence type="ECO:0000256" key="1">
    <source>
        <dbReference type="ARBA" id="ARBA00012418"/>
    </source>
</evidence>
<dbReference type="EMBL" id="JANJYI010000007">
    <property type="protein sequence ID" value="KAK2643223.1"/>
    <property type="molecule type" value="Genomic_DNA"/>
</dbReference>
<dbReference type="GO" id="GO:0003899">
    <property type="term" value="F:DNA-directed RNA polymerase activity"/>
    <property type="evidence" value="ECO:0007669"/>
    <property type="project" value="UniProtKB-EC"/>
</dbReference>
<dbReference type="GO" id="GO:0003677">
    <property type="term" value="F:DNA binding"/>
    <property type="evidence" value="ECO:0007669"/>
    <property type="project" value="InterPro"/>
</dbReference>
<feature type="domain" description="RNA polymerase Rpb1" evidence="8">
    <location>
        <begin position="13"/>
        <end position="157"/>
    </location>
</feature>
<gene>
    <name evidence="9" type="ORF">Ddye_024986</name>
</gene>
<evidence type="ECO:0000256" key="2">
    <source>
        <dbReference type="ARBA" id="ARBA00022478"/>
    </source>
</evidence>
<keyword evidence="6" id="KW-0862">Zinc</keyword>
<dbReference type="Proteomes" id="UP001280121">
    <property type="component" value="Unassembled WGS sequence"/>
</dbReference>
<dbReference type="PANTHER" id="PTHR48446">
    <property type="entry name" value="DNA-DIRECTED RNA POLYMERASE SUBUNIT BETA' N-TERMINAL SECTION"/>
    <property type="match status" value="1"/>
</dbReference>
<proteinExistence type="predicted"/>
<keyword evidence="5" id="KW-0479">Metal-binding</keyword>
<keyword evidence="4" id="KW-0548">Nucleotidyltransferase</keyword>
<name>A0AAD9TWW0_9ROSI</name>
<dbReference type="GO" id="GO:0046872">
    <property type="term" value="F:metal ion binding"/>
    <property type="evidence" value="ECO:0007669"/>
    <property type="project" value="UniProtKB-KW"/>
</dbReference>
<evidence type="ECO:0000256" key="6">
    <source>
        <dbReference type="ARBA" id="ARBA00022833"/>
    </source>
</evidence>
<organism evidence="9 10">
    <name type="scientific">Dipteronia dyeriana</name>
    <dbReference type="NCBI Taxonomy" id="168575"/>
    <lineage>
        <taxon>Eukaryota</taxon>
        <taxon>Viridiplantae</taxon>
        <taxon>Streptophyta</taxon>
        <taxon>Embryophyta</taxon>
        <taxon>Tracheophyta</taxon>
        <taxon>Spermatophyta</taxon>
        <taxon>Magnoliopsida</taxon>
        <taxon>eudicotyledons</taxon>
        <taxon>Gunneridae</taxon>
        <taxon>Pentapetalae</taxon>
        <taxon>rosids</taxon>
        <taxon>malvids</taxon>
        <taxon>Sapindales</taxon>
        <taxon>Sapindaceae</taxon>
        <taxon>Hippocastanoideae</taxon>
        <taxon>Acereae</taxon>
        <taxon>Dipteronia</taxon>
    </lineage>
</organism>
<protein>
    <recommendedName>
        <fullName evidence="1">DNA-directed RNA polymerase</fullName>
        <ecNumber evidence="1">2.7.7.6</ecNumber>
    </recommendedName>
</protein>